<evidence type="ECO:0000256" key="3">
    <source>
        <dbReference type="ARBA" id="ARBA00023163"/>
    </source>
</evidence>
<dbReference type="Proteomes" id="UP000823865">
    <property type="component" value="Unassembled WGS sequence"/>
</dbReference>
<dbReference type="PROSITE" id="PS00622">
    <property type="entry name" value="HTH_LUXR_1"/>
    <property type="match status" value="1"/>
</dbReference>
<dbReference type="Gene3D" id="1.10.10.10">
    <property type="entry name" value="Winged helix-like DNA-binding domain superfamily/Winged helix DNA-binding domain"/>
    <property type="match status" value="1"/>
</dbReference>
<dbReference type="InterPro" id="IPR036388">
    <property type="entry name" value="WH-like_DNA-bd_sf"/>
</dbReference>
<dbReference type="SMART" id="SM00421">
    <property type="entry name" value="HTH_LUXR"/>
    <property type="match status" value="1"/>
</dbReference>
<dbReference type="Gene3D" id="1.20.120.520">
    <property type="entry name" value="nmb1532 protein domain like"/>
    <property type="match status" value="1"/>
</dbReference>
<protein>
    <submittedName>
        <fullName evidence="5">Helix-turn-helix transcriptional regulator</fullName>
    </submittedName>
</protein>
<dbReference type="InterPro" id="IPR012312">
    <property type="entry name" value="Hemerythrin-like"/>
</dbReference>
<sequence>MTEKYKETDKMSDIICDDYRLLQVISRFGLTFGFGDQTVATACTANGVDTMTFLAVVNFIKSNGRINVGDVVETISVAAMTKYLSQSHTYFVDFRIPAIRRKLIESIDCSARNQIAFLILKFYDEFAAEVSRHMEYEDKYIHTYVEGLLAGKLSETGVNINILEEKHHDNHAQIDKSLSELKSIIIKYYPSDSNGQLLNEVLMDLYMLEEDLFNHCQMEDTLYIEAVRKLEKDCALRAETLQAQEEEGGGPADNAGADSLSDREREVIVCVVKGLSNKEIAEKLFISVNTVMTHRRNISRKLQIHSPAGLTIYAIVNGLINLEDVKL</sequence>
<keyword evidence="3" id="KW-0804">Transcription</keyword>
<accession>A0A9E2P0J9</accession>
<reference evidence="5" key="1">
    <citation type="journal article" date="2021" name="PeerJ">
        <title>Extensive microbial diversity within the chicken gut microbiome revealed by metagenomics and culture.</title>
        <authorList>
            <person name="Gilroy R."/>
            <person name="Ravi A."/>
            <person name="Getino M."/>
            <person name="Pursley I."/>
            <person name="Horton D.L."/>
            <person name="Alikhan N.F."/>
            <person name="Baker D."/>
            <person name="Gharbi K."/>
            <person name="Hall N."/>
            <person name="Watson M."/>
            <person name="Adriaenssens E.M."/>
            <person name="Foster-Nyarko E."/>
            <person name="Jarju S."/>
            <person name="Secka A."/>
            <person name="Antonio M."/>
            <person name="Oren A."/>
            <person name="Chaudhuri R.R."/>
            <person name="La Ragione R."/>
            <person name="Hildebrand F."/>
            <person name="Pallen M.J."/>
        </authorList>
    </citation>
    <scope>NUCLEOTIDE SEQUENCE</scope>
    <source>
        <strain evidence="5">G3-2149</strain>
    </source>
</reference>
<evidence type="ECO:0000256" key="1">
    <source>
        <dbReference type="ARBA" id="ARBA00023015"/>
    </source>
</evidence>
<name>A0A9E2P0J9_9BACT</name>
<gene>
    <name evidence="5" type="ORF">H9789_04185</name>
</gene>
<dbReference type="GO" id="GO:0006355">
    <property type="term" value="P:regulation of DNA-templated transcription"/>
    <property type="evidence" value="ECO:0007669"/>
    <property type="project" value="InterPro"/>
</dbReference>
<dbReference type="CDD" id="cd06170">
    <property type="entry name" value="LuxR_C_like"/>
    <property type="match status" value="1"/>
</dbReference>
<dbReference type="AlphaFoldDB" id="A0A9E2P0J9"/>
<dbReference type="InterPro" id="IPR016032">
    <property type="entry name" value="Sig_transdc_resp-reg_C-effctor"/>
</dbReference>
<dbReference type="PANTHER" id="PTHR44688">
    <property type="entry name" value="DNA-BINDING TRANSCRIPTIONAL ACTIVATOR DEVR_DOSR"/>
    <property type="match status" value="1"/>
</dbReference>
<dbReference type="GO" id="GO:0003677">
    <property type="term" value="F:DNA binding"/>
    <property type="evidence" value="ECO:0007669"/>
    <property type="project" value="UniProtKB-KW"/>
</dbReference>
<proteinExistence type="predicted"/>
<feature type="domain" description="HTH luxR-type" evidence="4">
    <location>
        <begin position="253"/>
        <end position="318"/>
    </location>
</feature>
<organism evidence="5 6">
    <name type="scientific">Candidatus Paraprevotella stercoravium</name>
    <dbReference type="NCBI Taxonomy" id="2838725"/>
    <lineage>
        <taxon>Bacteria</taxon>
        <taxon>Pseudomonadati</taxon>
        <taxon>Bacteroidota</taxon>
        <taxon>Bacteroidia</taxon>
        <taxon>Bacteroidales</taxon>
        <taxon>Prevotellaceae</taxon>
        <taxon>Paraprevotella</taxon>
    </lineage>
</organism>
<keyword evidence="2" id="KW-0238">DNA-binding</keyword>
<dbReference type="PRINTS" id="PR00038">
    <property type="entry name" value="HTHLUXR"/>
</dbReference>
<dbReference type="PANTHER" id="PTHR44688:SF16">
    <property type="entry name" value="DNA-BINDING TRANSCRIPTIONAL ACTIVATOR DEVR_DOSR"/>
    <property type="match status" value="1"/>
</dbReference>
<comment type="caution">
    <text evidence="5">The sequence shown here is derived from an EMBL/GenBank/DDBJ whole genome shotgun (WGS) entry which is preliminary data.</text>
</comment>
<dbReference type="Pfam" id="PF00196">
    <property type="entry name" value="GerE"/>
    <property type="match status" value="1"/>
</dbReference>
<dbReference type="Pfam" id="PF01814">
    <property type="entry name" value="Hemerythrin"/>
    <property type="match status" value="1"/>
</dbReference>
<evidence type="ECO:0000256" key="2">
    <source>
        <dbReference type="ARBA" id="ARBA00023125"/>
    </source>
</evidence>
<keyword evidence="1" id="KW-0805">Transcription regulation</keyword>
<evidence type="ECO:0000313" key="6">
    <source>
        <dbReference type="Proteomes" id="UP000823865"/>
    </source>
</evidence>
<reference evidence="5" key="2">
    <citation type="submission" date="2021-04" db="EMBL/GenBank/DDBJ databases">
        <authorList>
            <person name="Gilroy R."/>
        </authorList>
    </citation>
    <scope>NUCLEOTIDE SEQUENCE</scope>
    <source>
        <strain evidence="5">G3-2149</strain>
    </source>
</reference>
<evidence type="ECO:0000259" key="4">
    <source>
        <dbReference type="PROSITE" id="PS50043"/>
    </source>
</evidence>
<dbReference type="SUPFAM" id="SSF46894">
    <property type="entry name" value="C-terminal effector domain of the bipartite response regulators"/>
    <property type="match status" value="1"/>
</dbReference>
<evidence type="ECO:0000313" key="5">
    <source>
        <dbReference type="EMBL" id="MBU3853008.1"/>
    </source>
</evidence>
<dbReference type="InterPro" id="IPR000792">
    <property type="entry name" value="Tscrpt_reg_LuxR_C"/>
</dbReference>
<dbReference type="PROSITE" id="PS50043">
    <property type="entry name" value="HTH_LUXR_2"/>
    <property type="match status" value="1"/>
</dbReference>
<dbReference type="EMBL" id="JAHLFU010000082">
    <property type="protein sequence ID" value="MBU3853008.1"/>
    <property type="molecule type" value="Genomic_DNA"/>
</dbReference>